<sequence>PLLAMLLTQSIYTGMFLLSKAAISSGMKPYVFVAYRQAIPTLVFAPLAYFYDRKKTSALTPRLLIKIYVASVLGMHASMNLTYFAFEFATATYINAISNVVPALVFVIAVALKMERLCATERRGQAKVLGLVMCIGGAIVFTLYRGPTIYSDRRLGSSSVVYTRRKDSTIKGCLLALAAQLAWATWLLIQNDIVEEYKAHLRLMVLQCGFGSATTAIFGVAIDRNASSWRVQWNSSNIFTVVYCGIAVTGVTYTLQNWVVGKKGPVYPAVFNPLSLVMTAILSAIFYRDAIYCGSVVGGVLLVGGLYCFLWAKNLESRQEG</sequence>
<dbReference type="InterPro" id="IPR037185">
    <property type="entry name" value="EmrE-like"/>
</dbReference>
<proteinExistence type="inferred from homology"/>
<organism evidence="8 9">
    <name type="scientific">Genlisea aurea</name>
    <dbReference type="NCBI Taxonomy" id="192259"/>
    <lineage>
        <taxon>Eukaryota</taxon>
        <taxon>Viridiplantae</taxon>
        <taxon>Streptophyta</taxon>
        <taxon>Embryophyta</taxon>
        <taxon>Tracheophyta</taxon>
        <taxon>Spermatophyta</taxon>
        <taxon>Magnoliopsida</taxon>
        <taxon>eudicotyledons</taxon>
        <taxon>Gunneridae</taxon>
        <taxon>Pentapetalae</taxon>
        <taxon>asterids</taxon>
        <taxon>lamiids</taxon>
        <taxon>Lamiales</taxon>
        <taxon>Lentibulariaceae</taxon>
        <taxon>Genlisea</taxon>
    </lineage>
</organism>
<feature type="domain" description="EamA" evidence="7">
    <location>
        <begin position="171"/>
        <end position="310"/>
    </location>
</feature>
<evidence type="ECO:0000256" key="4">
    <source>
        <dbReference type="ARBA" id="ARBA00022989"/>
    </source>
</evidence>
<name>S8DSW4_9LAMI</name>
<dbReference type="AlphaFoldDB" id="S8DSW4"/>
<evidence type="ECO:0000256" key="5">
    <source>
        <dbReference type="ARBA" id="ARBA00023136"/>
    </source>
</evidence>
<comment type="subcellular location">
    <subcellularLocation>
        <location evidence="1 6">Membrane</location>
        <topology evidence="1 6">Multi-pass membrane protein</topology>
    </subcellularLocation>
</comment>
<comment type="caution">
    <text evidence="8">The sequence shown here is derived from an EMBL/GenBank/DDBJ whole genome shotgun (WGS) entry which is preliminary data.</text>
</comment>
<reference evidence="8 9" key="1">
    <citation type="journal article" date="2013" name="BMC Genomics">
        <title>The miniature genome of a carnivorous plant Genlisea aurea contains a low number of genes and short non-coding sequences.</title>
        <authorList>
            <person name="Leushkin E.V."/>
            <person name="Sutormin R.A."/>
            <person name="Nabieva E.R."/>
            <person name="Penin A.A."/>
            <person name="Kondrashov A.S."/>
            <person name="Logacheva M.D."/>
        </authorList>
    </citation>
    <scope>NUCLEOTIDE SEQUENCE [LARGE SCALE GENOMIC DNA]</scope>
</reference>
<dbReference type="GO" id="GO:0022857">
    <property type="term" value="F:transmembrane transporter activity"/>
    <property type="evidence" value="ECO:0007669"/>
    <property type="project" value="InterPro"/>
</dbReference>
<evidence type="ECO:0000256" key="2">
    <source>
        <dbReference type="ARBA" id="ARBA00007635"/>
    </source>
</evidence>
<evidence type="ECO:0000256" key="3">
    <source>
        <dbReference type="ARBA" id="ARBA00022692"/>
    </source>
</evidence>
<accession>S8DSW4</accession>
<comment type="similarity">
    <text evidence="2 6">Belongs to the drug/metabolite transporter (DMT) superfamily. Plant drug/metabolite exporter (P-DME) (TC 2.A.7.4) family.</text>
</comment>
<feature type="transmembrane region" description="Helical" evidence="6">
    <location>
        <begin position="201"/>
        <end position="222"/>
    </location>
</feature>
<dbReference type="InterPro" id="IPR000620">
    <property type="entry name" value="EamA_dom"/>
</dbReference>
<evidence type="ECO:0000256" key="6">
    <source>
        <dbReference type="RuleBase" id="RU363077"/>
    </source>
</evidence>
<dbReference type="Proteomes" id="UP000015453">
    <property type="component" value="Unassembled WGS sequence"/>
</dbReference>
<dbReference type="InterPro" id="IPR030184">
    <property type="entry name" value="WAT1-related"/>
</dbReference>
<dbReference type="PANTHER" id="PTHR31218">
    <property type="entry name" value="WAT1-RELATED PROTEIN"/>
    <property type="match status" value="1"/>
</dbReference>
<evidence type="ECO:0000256" key="1">
    <source>
        <dbReference type="ARBA" id="ARBA00004141"/>
    </source>
</evidence>
<feature type="domain" description="EamA" evidence="7">
    <location>
        <begin position="3"/>
        <end position="141"/>
    </location>
</feature>
<feature type="transmembrane region" description="Helical" evidence="6">
    <location>
        <begin position="292"/>
        <end position="312"/>
    </location>
</feature>
<feature type="transmembrane region" description="Helical" evidence="6">
    <location>
        <begin position="267"/>
        <end position="286"/>
    </location>
</feature>
<feature type="transmembrane region" description="Helical" evidence="6">
    <location>
        <begin position="31"/>
        <end position="51"/>
    </location>
</feature>
<feature type="transmembrane region" description="Helical" evidence="6">
    <location>
        <begin position="169"/>
        <end position="189"/>
    </location>
</feature>
<dbReference type="OrthoDB" id="1728340at2759"/>
<feature type="transmembrane region" description="Helical" evidence="6">
    <location>
        <begin position="234"/>
        <end position="255"/>
    </location>
</feature>
<dbReference type="Pfam" id="PF00892">
    <property type="entry name" value="EamA"/>
    <property type="match status" value="2"/>
</dbReference>
<evidence type="ECO:0000313" key="8">
    <source>
        <dbReference type="EMBL" id="EPS66283.1"/>
    </source>
</evidence>
<dbReference type="GO" id="GO:0016020">
    <property type="term" value="C:membrane"/>
    <property type="evidence" value="ECO:0007669"/>
    <property type="project" value="UniProtKB-SubCell"/>
</dbReference>
<keyword evidence="3 6" id="KW-0812">Transmembrane</keyword>
<keyword evidence="5 6" id="KW-0472">Membrane</keyword>
<feature type="transmembrane region" description="Helical" evidence="6">
    <location>
        <begin position="124"/>
        <end position="144"/>
    </location>
</feature>
<dbReference type="EMBL" id="AUSU01003758">
    <property type="protein sequence ID" value="EPS66283.1"/>
    <property type="molecule type" value="Genomic_DNA"/>
</dbReference>
<feature type="transmembrane region" description="Helical" evidence="6">
    <location>
        <begin position="92"/>
        <end position="112"/>
    </location>
</feature>
<evidence type="ECO:0000313" key="9">
    <source>
        <dbReference type="Proteomes" id="UP000015453"/>
    </source>
</evidence>
<gene>
    <name evidence="8" type="ORF">M569_08496</name>
</gene>
<dbReference type="SUPFAM" id="SSF103481">
    <property type="entry name" value="Multidrug resistance efflux transporter EmrE"/>
    <property type="match status" value="2"/>
</dbReference>
<feature type="transmembrane region" description="Helical" evidence="6">
    <location>
        <begin position="63"/>
        <end position="86"/>
    </location>
</feature>
<feature type="non-terminal residue" evidence="8">
    <location>
        <position position="1"/>
    </location>
</feature>
<feature type="non-terminal residue" evidence="8">
    <location>
        <position position="321"/>
    </location>
</feature>
<evidence type="ECO:0000259" key="7">
    <source>
        <dbReference type="Pfam" id="PF00892"/>
    </source>
</evidence>
<protein>
    <recommendedName>
        <fullName evidence="6">WAT1-related protein</fullName>
    </recommendedName>
</protein>
<keyword evidence="9" id="KW-1185">Reference proteome</keyword>
<keyword evidence="4 6" id="KW-1133">Transmembrane helix</keyword>